<protein>
    <submittedName>
        <fullName evidence="1">15170_t:CDS:1</fullName>
    </submittedName>
</protein>
<name>A0ACA9QBD3_9GLOM</name>
<evidence type="ECO:0000313" key="1">
    <source>
        <dbReference type="EMBL" id="CAG8742582.1"/>
    </source>
</evidence>
<feature type="non-terminal residue" evidence="1">
    <location>
        <position position="1"/>
    </location>
</feature>
<feature type="non-terminal residue" evidence="1">
    <location>
        <position position="286"/>
    </location>
</feature>
<dbReference type="Proteomes" id="UP000789525">
    <property type="component" value="Unassembled WGS sequence"/>
</dbReference>
<proteinExistence type="predicted"/>
<evidence type="ECO:0000313" key="2">
    <source>
        <dbReference type="Proteomes" id="UP000789525"/>
    </source>
</evidence>
<comment type="caution">
    <text evidence="1">The sequence shown here is derived from an EMBL/GenBank/DDBJ whole genome shotgun (WGS) entry which is preliminary data.</text>
</comment>
<reference evidence="1" key="1">
    <citation type="submission" date="2021-06" db="EMBL/GenBank/DDBJ databases">
        <authorList>
            <person name="Kallberg Y."/>
            <person name="Tangrot J."/>
            <person name="Rosling A."/>
        </authorList>
    </citation>
    <scope>NUCLEOTIDE SEQUENCE</scope>
    <source>
        <strain evidence="1">CL356</strain>
    </source>
</reference>
<sequence>FAILREIRIEELELNETIERIGAETVEIAESLKIGYFRYMFQKEPYYYEEITKDYRRHKEMVRDLKKHKLRLENETGRKYRASEIDDTEFREKLNKLTASPILMRLCEWLESLEEDPVIFRPYKNLEHVLGDRPTLFYYLHAKTLDERVGINLNNIRKHILHDRDKIFQDLLEIISRKFDISYVQTIQDNATAPINSNREETRDHKEKEKYSDWCNSILERWSAGLLDETVERKQTRENDDHDANDEYVAPSSEALQVFDNIQINFNMLVGLFTVKNYFQKDSSVL</sequence>
<dbReference type="EMBL" id="CAJVPT010048727">
    <property type="protein sequence ID" value="CAG8742582.1"/>
    <property type="molecule type" value="Genomic_DNA"/>
</dbReference>
<keyword evidence="2" id="KW-1185">Reference proteome</keyword>
<gene>
    <name evidence="1" type="ORF">ACOLOM_LOCUS12253</name>
</gene>
<organism evidence="1 2">
    <name type="scientific">Acaulospora colombiana</name>
    <dbReference type="NCBI Taxonomy" id="27376"/>
    <lineage>
        <taxon>Eukaryota</taxon>
        <taxon>Fungi</taxon>
        <taxon>Fungi incertae sedis</taxon>
        <taxon>Mucoromycota</taxon>
        <taxon>Glomeromycotina</taxon>
        <taxon>Glomeromycetes</taxon>
        <taxon>Diversisporales</taxon>
        <taxon>Acaulosporaceae</taxon>
        <taxon>Acaulospora</taxon>
    </lineage>
</organism>
<accession>A0ACA9QBD3</accession>